<proteinExistence type="predicted"/>
<sequence>MPAPIVLSGRYELGELIGRGGMADVYEGLDLRLGRRVAVKMLRPDMARDGQFRARFEREARAVAGLNHPSIVGVYDTGEHNSDPLSPHSVAVPYIVMEYVEGRTLRDVIREGTPSIDDSIDALLGVLSALEYSHQHGIIHRDIKPANVMACNEPGSVKVMDFGIARATADTSATVTQTQAVVGTAQYLSPEQAQGKVVDARSDLYSAGCLLYELLTGRPPFVGESAVSVAYQHVQSVPRPAADFNPDVTPALQSVLDRALEKDPDDRFQSAAAFQRALRGARAGVVVPARPGRGAATAGAAAGAAADDGGVPTAAVGLVGESGGGQNGAGPGQDGAGPDGAGAKSADGAGSSSHLGDTGEFPAYAPPPGDLIQFDDARDEERARRGRGRRRTWIVVLLVMALLVATGGGLLLYQYMNQPSAVQMITVPAVTNMSETEAALKLQSLGLQPNISHPKDPTVPKGTAIKTVPDAGTQLAKGSSISLEISDGPANATIPTSIIGATESGARSTLQALGLQVKPRSILANDPKAPYGTVIATNPGAGQTVGLGTEVELTVSTGKVSVPNLRGMAVADAQKALADRGLKAAVQEQEDANAAPGTVTYQDPAADGSVDQGGTVSLIVAKAPPPPPAPSPSPSPTDTTSTAPAPSGPGNSGNPPGKKGGGNG</sequence>
<dbReference type="SMART" id="SM00220">
    <property type="entry name" value="S_TKc"/>
    <property type="match status" value="1"/>
</dbReference>
<dbReference type="EMBL" id="CP014518">
    <property type="protein sequence ID" value="AMM30902.1"/>
    <property type="molecule type" value="Genomic_DNA"/>
</dbReference>
<dbReference type="Pfam" id="PF00069">
    <property type="entry name" value="Pkinase"/>
    <property type="match status" value="1"/>
</dbReference>
<dbReference type="PROSITE" id="PS00107">
    <property type="entry name" value="PROTEIN_KINASE_ATP"/>
    <property type="match status" value="1"/>
</dbReference>
<evidence type="ECO:0000313" key="15">
    <source>
        <dbReference type="EMBL" id="AMM30902.1"/>
    </source>
</evidence>
<feature type="domain" description="PASTA" evidence="14">
    <location>
        <begin position="556"/>
        <end position="622"/>
    </location>
</feature>
<reference evidence="15 16" key="1">
    <citation type="submission" date="2016-02" db="EMBL/GenBank/DDBJ databases">
        <title>Complete genome of Sinomonas atrocyanea KCTC 3377.</title>
        <authorList>
            <person name="Kim K.M."/>
        </authorList>
    </citation>
    <scope>NUCLEOTIDE SEQUENCE [LARGE SCALE GENOMIC DNA]</scope>
    <source>
        <strain evidence="15 16">KCTC 3377</strain>
    </source>
</reference>
<dbReference type="Pfam" id="PF03793">
    <property type="entry name" value="PASTA"/>
    <property type="match status" value="3"/>
</dbReference>
<evidence type="ECO:0000256" key="2">
    <source>
        <dbReference type="ARBA" id="ARBA00022527"/>
    </source>
</evidence>
<keyword evidence="12" id="KW-0812">Transmembrane</keyword>
<evidence type="ECO:0000256" key="7">
    <source>
        <dbReference type="ARBA" id="ARBA00022840"/>
    </source>
</evidence>
<dbReference type="Gene3D" id="1.10.510.10">
    <property type="entry name" value="Transferase(Phosphotransferase) domain 1"/>
    <property type="match status" value="1"/>
</dbReference>
<accession>A0A126ZZW3</accession>
<evidence type="ECO:0000256" key="9">
    <source>
        <dbReference type="ARBA" id="ARBA00048679"/>
    </source>
</evidence>
<keyword evidence="2" id="KW-0723">Serine/threonine-protein kinase</keyword>
<dbReference type="CDD" id="cd06577">
    <property type="entry name" value="PASTA_pknB"/>
    <property type="match status" value="3"/>
</dbReference>
<dbReference type="PANTHER" id="PTHR43289">
    <property type="entry name" value="MITOGEN-ACTIVATED PROTEIN KINASE KINASE KINASE 20-RELATED"/>
    <property type="match status" value="1"/>
</dbReference>
<feature type="compositionally biased region" description="Low complexity" evidence="11">
    <location>
        <begin position="341"/>
        <end position="353"/>
    </location>
</feature>
<evidence type="ECO:0000256" key="10">
    <source>
        <dbReference type="PROSITE-ProRule" id="PRU10141"/>
    </source>
</evidence>
<dbReference type="PROSITE" id="PS51178">
    <property type="entry name" value="PASTA"/>
    <property type="match status" value="2"/>
</dbReference>
<evidence type="ECO:0000259" key="13">
    <source>
        <dbReference type="PROSITE" id="PS50011"/>
    </source>
</evidence>
<dbReference type="InterPro" id="IPR005543">
    <property type="entry name" value="PASTA_dom"/>
</dbReference>
<dbReference type="FunFam" id="3.30.200.20:FF:000035">
    <property type="entry name" value="Serine/threonine protein kinase Stk1"/>
    <property type="match status" value="1"/>
</dbReference>
<dbReference type="Proteomes" id="UP000070134">
    <property type="component" value="Chromosome"/>
</dbReference>
<dbReference type="InterPro" id="IPR017441">
    <property type="entry name" value="Protein_kinase_ATP_BS"/>
</dbReference>
<keyword evidence="7 10" id="KW-0067">ATP-binding</keyword>
<keyword evidence="12" id="KW-0472">Membrane</keyword>
<dbReference type="PROSITE" id="PS50011">
    <property type="entry name" value="PROTEIN_KINASE_DOM"/>
    <property type="match status" value="1"/>
</dbReference>
<dbReference type="PATRIC" id="fig|37927.3.peg.206"/>
<name>A0A126ZZW3_9MICC</name>
<comment type="catalytic activity">
    <reaction evidence="8">
        <text>L-threonyl-[protein] + ATP = O-phospho-L-threonyl-[protein] + ADP + H(+)</text>
        <dbReference type="Rhea" id="RHEA:46608"/>
        <dbReference type="Rhea" id="RHEA-COMP:11060"/>
        <dbReference type="Rhea" id="RHEA-COMP:11605"/>
        <dbReference type="ChEBI" id="CHEBI:15378"/>
        <dbReference type="ChEBI" id="CHEBI:30013"/>
        <dbReference type="ChEBI" id="CHEBI:30616"/>
        <dbReference type="ChEBI" id="CHEBI:61977"/>
        <dbReference type="ChEBI" id="CHEBI:456216"/>
        <dbReference type="EC" id="2.7.11.1"/>
    </reaction>
</comment>
<evidence type="ECO:0000256" key="6">
    <source>
        <dbReference type="ARBA" id="ARBA00022777"/>
    </source>
</evidence>
<feature type="domain" description="PASTA" evidence="14">
    <location>
        <begin position="421"/>
        <end position="487"/>
    </location>
</feature>
<dbReference type="SMART" id="SM00740">
    <property type="entry name" value="PASTA"/>
    <property type="match status" value="3"/>
</dbReference>
<evidence type="ECO:0000256" key="1">
    <source>
        <dbReference type="ARBA" id="ARBA00012513"/>
    </source>
</evidence>
<feature type="binding site" evidence="10">
    <location>
        <position position="40"/>
    </location>
    <ligand>
        <name>ATP</name>
        <dbReference type="ChEBI" id="CHEBI:30616"/>
    </ligand>
</feature>
<dbReference type="FunFam" id="1.10.510.10:FF:000021">
    <property type="entry name" value="Serine/threonine protein kinase"/>
    <property type="match status" value="1"/>
</dbReference>
<gene>
    <name evidence="15" type="ORF">SA2016_0201</name>
</gene>
<keyword evidence="3" id="KW-0808">Transferase</keyword>
<dbReference type="GO" id="GO:0045717">
    <property type="term" value="P:negative regulation of fatty acid biosynthetic process"/>
    <property type="evidence" value="ECO:0007669"/>
    <property type="project" value="UniProtKB-ARBA"/>
</dbReference>
<feature type="compositionally biased region" description="Low complexity" evidence="11">
    <location>
        <begin position="636"/>
        <end position="657"/>
    </location>
</feature>
<evidence type="ECO:0000256" key="8">
    <source>
        <dbReference type="ARBA" id="ARBA00047899"/>
    </source>
</evidence>
<evidence type="ECO:0000256" key="4">
    <source>
        <dbReference type="ARBA" id="ARBA00022737"/>
    </source>
</evidence>
<keyword evidence="16" id="KW-1185">Reference proteome</keyword>
<feature type="domain" description="Protein kinase" evidence="13">
    <location>
        <begin position="11"/>
        <end position="279"/>
    </location>
</feature>
<dbReference type="RefSeq" id="WP_066494424.1">
    <property type="nucleotide sequence ID" value="NZ_BJMO01000007.1"/>
</dbReference>
<dbReference type="CDD" id="cd14014">
    <property type="entry name" value="STKc_PknB_like"/>
    <property type="match status" value="1"/>
</dbReference>
<organism evidence="15 16">
    <name type="scientific">Sinomonas atrocyanea</name>
    <dbReference type="NCBI Taxonomy" id="37927"/>
    <lineage>
        <taxon>Bacteria</taxon>
        <taxon>Bacillati</taxon>
        <taxon>Actinomycetota</taxon>
        <taxon>Actinomycetes</taxon>
        <taxon>Micrococcales</taxon>
        <taxon>Micrococcaceae</taxon>
        <taxon>Sinomonas</taxon>
    </lineage>
</organism>
<dbReference type="OrthoDB" id="9762169at2"/>
<dbReference type="EC" id="2.7.11.1" evidence="1"/>
<evidence type="ECO:0000256" key="12">
    <source>
        <dbReference type="SAM" id="Phobius"/>
    </source>
</evidence>
<evidence type="ECO:0000256" key="11">
    <source>
        <dbReference type="SAM" id="MobiDB-lite"/>
    </source>
</evidence>
<keyword evidence="4" id="KW-0677">Repeat</keyword>
<feature type="region of interest" description="Disordered" evidence="11">
    <location>
        <begin position="588"/>
        <end position="664"/>
    </location>
</feature>
<keyword evidence="6 15" id="KW-0418">Kinase</keyword>
<dbReference type="PANTHER" id="PTHR43289:SF6">
    <property type="entry name" value="SERINE_THREONINE-PROTEIN KINASE NEKL-3"/>
    <property type="match status" value="1"/>
</dbReference>
<evidence type="ECO:0000259" key="14">
    <source>
        <dbReference type="PROSITE" id="PS51178"/>
    </source>
</evidence>
<evidence type="ECO:0000313" key="16">
    <source>
        <dbReference type="Proteomes" id="UP000070134"/>
    </source>
</evidence>
<protein>
    <recommendedName>
        <fullName evidence="1">non-specific serine/threonine protein kinase</fullName>
        <ecNumber evidence="1">2.7.11.1</ecNumber>
    </recommendedName>
</protein>
<feature type="region of interest" description="Disordered" evidence="11">
    <location>
        <begin position="315"/>
        <end position="376"/>
    </location>
</feature>
<dbReference type="SUPFAM" id="SSF56112">
    <property type="entry name" value="Protein kinase-like (PK-like)"/>
    <property type="match status" value="1"/>
</dbReference>
<dbReference type="STRING" id="37927.SA2016_0201"/>
<keyword evidence="5 10" id="KW-0547">Nucleotide-binding</keyword>
<dbReference type="InterPro" id="IPR000719">
    <property type="entry name" value="Prot_kinase_dom"/>
</dbReference>
<feature type="compositionally biased region" description="Pro residues" evidence="11">
    <location>
        <begin position="623"/>
        <end position="635"/>
    </location>
</feature>
<feature type="transmembrane region" description="Helical" evidence="12">
    <location>
        <begin position="392"/>
        <end position="416"/>
    </location>
</feature>
<comment type="catalytic activity">
    <reaction evidence="9">
        <text>L-seryl-[protein] + ATP = O-phospho-L-seryl-[protein] + ADP + H(+)</text>
        <dbReference type="Rhea" id="RHEA:17989"/>
        <dbReference type="Rhea" id="RHEA-COMP:9863"/>
        <dbReference type="Rhea" id="RHEA-COMP:11604"/>
        <dbReference type="ChEBI" id="CHEBI:15378"/>
        <dbReference type="ChEBI" id="CHEBI:29999"/>
        <dbReference type="ChEBI" id="CHEBI:30616"/>
        <dbReference type="ChEBI" id="CHEBI:83421"/>
        <dbReference type="ChEBI" id="CHEBI:456216"/>
        <dbReference type="EC" id="2.7.11.1"/>
    </reaction>
</comment>
<dbReference type="KEGG" id="satk:SA2016_0201"/>
<dbReference type="Gene3D" id="3.30.10.20">
    <property type="match status" value="3"/>
</dbReference>
<dbReference type="InterPro" id="IPR011009">
    <property type="entry name" value="Kinase-like_dom_sf"/>
</dbReference>
<dbReference type="GO" id="GO:0004674">
    <property type="term" value="F:protein serine/threonine kinase activity"/>
    <property type="evidence" value="ECO:0007669"/>
    <property type="project" value="UniProtKB-KW"/>
</dbReference>
<dbReference type="Gene3D" id="3.30.200.20">
    <property type="entry name" value="Phosphorylase Kinase, domain 1"/>
    <property type="match status" value="1"/>
</dbReference>
<feature type="compositionally biased region" description="Gly residues" evidence="11">
    <location>
        <begin position="320"/>
        <end position="340"/>
    </location>
</feature>
<dbReference type="GO" id="GO:0005524">
    <property type="term" value="F:ATP binding"/>
    <property type="evidence" value="ECO:0007669"/>
    <property type="project" value="UniProtKB-UniRule"/>
</dbReference>
<keyword evidence="12" id="KW-1133">Transmembrane helix</keyword>
<dbReference type="AlphaFoldDB" id="A0A126ZZW3"/>
<evidence type="ECO:0000256" key="5">
    <source>
        <dbReference type="ARBA" id="ARBA00022741"/>
    </source>
</evidence>
<evidence type="ECO:0000256" key="3">
    <source>
        <dbReference type="ARBA" id="ARBA00022679"/>
    </source>
</evidence>